<dbReference type="PANTHER" id="PTHR48043:SF159">
    <property type="entry name" value="EG:EG0003.4 PROTEIN-RELATED"/>
    <property type="match status" value="1"/>
</dbReference>
<keyword evidence="5" id="KW-0812">Transmembrane</keyword>
<evidence type="ECO:0000256" key="3">
    <source>
        <dbReference type="ARBA" id="ARBA00022679"/>
    </source>
</evidence>
<evidence type="ECO:0000256" key="4">
    <source>
        <dbReference type="RuleBase" id="RU003718"/>
    </source>
</evidence>
<dbReference type="SUPFAM" id="SSF53756">
    <property type="entry name" value="UDP-Glycosyltransferase/glycogen phosphorylase"/>
    <property type="match status" value="1"/>
</dbReference>
<name>A0ABM1Z7D8_AEDAL</name>
<comment type="subcellular location">
    <subcellularLocation>
        <location evidence="5">Membrane</location>
        <topology evidence="5">Single-pass membrane protein</topology>
    </subcellularLocation>
</comment>
<keyword evidence="3 4" id="KW-0808">Transferase</keyword>
<organism evidence="6 7">
    <name type="scientific">Aedes albopictus</name>
    <name type="common">Asian tiger mosquito</name>
    <name type="synonym">Stegomyia albopicta</name>
    <dbReference type="NCBI Taxonomy" id="7160"/>
    <lineage>
        <taxon>Eukaryota</taxon>
        <taxon>Metazoa</taxon>
        <taxon>Ecdysozoa</taxon>
        <taxon>Arthropoda</taxon>
        <taxon>Hexapoda</taxon>
        <taxon>Insecta</taxon>
        <taxon>Pterygota</taxon>
        <taxon>Neoptera</taxon>
        <taxon>Endopterygota</taxon>
        <taxon>Diptera</taxon>
        <taxon>Nematocera</taxon>
        <taxon>Culicoidea</taxon>
        <taxon>Culicidae</taxon>
        <taxon>Culicinae</taxon>
        <taxon>Aedini</taxon>
        <taxon>Aedes</taxon>
        <taxon>Stegomyia</taxon>
    </lineage>
</organism>
<keyword evidence="5" id="KW-1133">Transmembrane helix</keyword>
<dbReference type="Proteomes" id="UP000069940">
    <property type="component" value="Unassembled WGS sequence"/>
</dbReference>
<dbReference type="Gene3D" id="3.40.50.2000">
    <property type="entry name" value="Glycogen Phosphorylase B"/>
    <property type="match status" value="1"/>
</dbReference>
<reference evidence="7" key="1">
    <citation type="journal article" date="2015" name="Proc. Natl. Acad. Sci. U.S.A.">
        <title>Genome sequence of the Asian Tiger mosquito, Aedes albopictus, reveals insights into its biology, genetics, and evolution.</title>
        <authorList>
            <person name="Chen X.G."/>
            <person name="Jiang X."/>
            <person name="Gu J."/>
            <person name="Xu M."/>
            <person name="Wu Y."/>
            <person name="Deng Y."/>
            <person name="Zhang C."/>
            <person name="Bonizzoni M."/>
            <person name="Dermauw W."/>
            <person name="Vontas J."/>
            <person name="Armbruster P."/>
            <person name="Huang X."/>
            <person name="Yang Y."/>
            <person name="Zhang H."/>
            <person name="He W."/>
            <person name="Peng H."/>
            <person name="Liu Y."/>
            <person name="Wu K."/>
            <person name="Chen J."/>
            <person name="Lirakis M."/>
            <person name="Topalis P."/>
            <person name="Van Leeuwen T."/>
            <person name="Hall A.B."/>
            <person name="Jiang X."/>
            <person name="Thorpe C."/>
            <person name="Mueller R.L."/>
            <person name="Sun C."/>
            <person name="Waterhouse R.M."/>
            <person name="Yan G."/>
            <person name="Tu Z.J."/>
            <person name="Fang X."/>
            <person name="James A.A."/>
        </authorList>
    </citation>
    <scope>NUCLEOTIDE SEQUENCE [LARGE SCALE GENOMIC DNA]</scope>
    <source>
        <strain evidence="7">Foshan</strain>
    </source>
</reference>
<evidence type="ECO:0000313" key="7">
    <source>
        <dbReference type="Proteomes" id="UP000069940"/>
    </source>
</evidence>
<dbReference type="PROSITE" id="PS00375">
    <property type="entry name" value="UDPGT"/>
    <property type="match status" value="1"/>
</dbReference>
<keyword evidence="5" id="KW-0732">Signal</keyword>
<accession>A0ABM1Z7D8</accession>
<sequence length="526" mass="59580">MASGTRSLISKLLLFVTITVSCHSLLLRDAEAANILGILPTWAKSHYIIGSEYLRVLALAGHNVTVITPFPLEKAPSNYHEIVMDGILDASAGLEKNYFKYKDGSFLMILSMLYNDLADTTCSFVLQHPKVVGLMKSNQQFDVVIVETFMTESIYGLAQHFNAPLIVFSTLGSNLWTNGLVGAPAPYSHVAHLMLGLTDHMNFYERMINTVVGIAEQIYYETVYLPKQKRFYDEAFPRAGISFEQQLKNTSLVLLNQHFALGSPRSYPPNMVEVGGIHIRNVKPLPEDLQQYLDESPHGVIYFCMGSHIQSKHFPTHKRDAFLKVFSQLKQRVLWKFEDASITDVPSNVLIRSWMPQNDILAHPNIKLFITHGGLLGTTEALYHGKPILGIPIFGDQKMNVEKAVRAGYGLKLDYELISETTVRRVIDTLLTNGSFTDRAREISRWYHDKPMTAGQTALFWTEYVIRHRGAVHLQSPAVELRMWQYHLVDVGAALVALCLMVLGIVYNFFRACWRLMNEKRKNKLD</sequence>
<dbReference type="PANTHER" id="PTHR48043">
    <property type="entry name" value="EG:EG0003.4 PROTEIN-RELATED"/>
    <property type="match status" value="1"/>
</dbReference>
<dbReference type="InterPro" id="IPR035595">
    <property type="entry name" value="UDP_glycos_trans_CS"/>
</dbReference>
<feature type="transmembrane region" description="Helical" evidence="5">
    <location>
        <begin position="491"/>
        <end position="514"/>
    </location>
</feature>
<evidence type="ECO:0000256" key="1">
    <source>
        <dbReference type="ARBA" id="ARBA00009995"/>
    </source>
</evidence>
<reference evidence="6" key="2">
    <citation type="submission" date="2025-05" db="UniProtKB">
        <authorList>
            <consortium name="EnsemblMetazoa"/>
        </authorList>
    </citation>
    <scope>IDENTIFICATION</scope>
    <source>
        <strain evidence="6">Foshan</strain>
    </source>
</reference>
<dbReference type="PROSITE" id="PS51257">
    <property type="entry name" value="PROKAR_LIPOPROTEIN"/>
    <property type="match status" value="1"/>
</dbReference>
<dbReference type="EnsemblMetazoa" id="AALFPA23_015768.R22968">
    <property type="protein sequence ID" value="AALFPA23_015768.P22968"/>
    <property type="gene ID" value="AALFPA23_015768"/>
</dbReference>
<proteinExistence type="inferred from homology"/>
<feature type="signal peptide" evidence="5">
    <location>
        <begin position="1"/>
        <end position="32"/>
    </location>
</feature>
<dbReference type="Pfam" id="PF00201">
    <property type="entry name" value="UDPGT"/>
    <property type="match status" value="1"/>
</dbReference>
<comment type="catalytic activity">
    <reaction evidence="5">
        <text>glucuronate acceptor + UDP-alpha-D-glucuronate = acceptor beta-D-glucuronoside + UDP + H(+)</text>
        <dbReference type="Rhea" id="RHEA:21032"/>
        <dbReference type="ChEBI" id="CHEBI:15378"/>
        <dbReference type="ChEBI" id="CHEBI:58052"/>
        <dbReference type="ChEBI" id="CHEBI:58223"/>
        <dbReference type="ChEBI" id="CHEBI:132367"/>
        <dbReference type="ChEBI" id="CHEBI:132368"/>
        <dbReference type="EC" id="2.4.1.17"/>
    </reaction>
</comment>
<evidence type="ECO:0000256" key="5">
    <source>
        <dbReference type="RuleBase" id="RU362059"/>
    </source>
</evidence>
<evidence type="ECO:0000256" key="2">
    <source>
        <dbReference type="ARBA" id="ARBA00022676"/>
    </source>
</evidence>
<evidence type="ECO:0000313" key="6">
    <source>
        <dbReference type="EnsemblMetazoa" id="AALFPA23_015768.P22968"/>
    </source>
</evidence>
<comment type="similarity">
    <text evidence="1 4">Belongs to the UDP-glycosyltransferase family.</text>
</comment>
<dbReference type="GeneID" id="115256927"/>
<dbReference type="EC" id="2.4.1.17" evidence="5"/>
<dbReference type="InterPro" id="IPR002213">
    <property type="entry name" value="UDP_glucos_trans"/>
</dbReference>
<dbReference type="RefSeq" id="XP_062710048.1">
    <property type="nucleotide sequence ID" value="XM_062854064.1"/>
</dbReference>
<dbReference type="InterPro" id="IPR050271">
    <property type="entry name" value="UDP-glycosyltransferase"/>
</dbReference>
<protein>
    <recommendedName>
        <fullName evidence="5">UDP-glucuronosyltransferase</fullName>
        <ecNumber evidence="5">2.4.1.17</ecNumber>
    </recommendedName>
</protein>
<keyword evidence="5" id="KW-0472">Membrane</keyword>
<feature type="chain" id="PRO_5044957890" description="UDP-glucuronosyltransferase" evidence="5">
    <location>
        <begin position="33"/>
        <end position="526"/>
    </location>
</feature>
<keyword evidence="2 4" id="KW-0328">Glycosyltransferase</keyword>
<keyword evidence="7" id="KW-1185">Reference proteome</keyword>
<dbReference type="CDD" id="cd03784">
    <property type="entry name" value="GT1_Gtf-like"/>
    <property type="match status" value="1"/>
</dbReference>